<organism evidence="1 2">
    <name type="scientific">Caballeronia udeis</name>
    <dbReference type="NCBI Taxonomy" id="1232866"/>
    <lineage>
        <taxon>Bacteria</taxon>
        <taxon>Pseudomonadati</taxon>
        <taxon>Pseudomonadota</taxon>
        <taxon>Betaproteobacteria</taxon>
        <taxon>Burkholderiales</taxon>
        <taxon>Burkholderiaceae</taxon>
        <taxon>Caballeronia</taxon>
    </lineage>
</organism>
<dbReference type="Proteomes" id="UP000054683">
    <property type="component" value="Unassembled WGS sequence"/>
</dbReference>
<sequence>MLSVLLMPVAAILSPEVNVGRIVPRVPIVPLTTELPAGVMLSRLVVSAKVWATVPLPMFASVVGRAA</sequence>
<evidence type="ECO:0000313" key="2">
    <source>
        <dbReference type="Proteomes" id="UP000054683"/>
    </source>
</evidence>
<dbReference type="AlphaFoldDB" id="A0A158K1D9"/>
<reference evidence="1 2" key="1">
    <citation type="submission" date="2016-01" db="EMBL/GenBank/DDBJ databases">
        <authorList>
            <person name="Oliw E.H."/>
        </authorList>
    </citation>
    <scope>NUCLEOTIDE SEQUENCE [LARGE SCALE GENOMIC DNA]</scope>
    <source>
        <strain evidence="1">LMG 27134</strain>
    </source>
</reference>
<name>A0A158K1D9_9BURK</name>
<dbReference type="EMBL" id="FCOK02000170">
    <property type="protein sequence ID" value="SAL74785.1"/>
    <property type="molecule type" value="Genomic_DNA"/>
</dbReference>
<protein>
    <submittedName>
        <fullName evidence="1">Uncharacterized protein</fullName>
    </submittedName>
</protein>
<proteinExistence type="predicted"/>
<gene>
    <name evidence="1" type="ORF">AWB69_09239</name>
</gene>
<evidence type="ECO:0000313" key="1">
    <source>
        <dbReference type="EMBL" id="SAL74785.1"/>
    </source>
</evidence>
<accession>A0A158K1D9</accession>